<dbReference type="EMBL" id="CP069362">
    <property type="protein sequence ID" value="WGS65784.1"/>
    <property type="molecule type" value="Genomic_DNA"/>
</dbReference>
<organism evidence="2 3">
    <name type="scientific">Marinitoga aeolica</name>
    <dbReference type="NCBI Taxonomy" id="2809031"/>
    <lineage>
        <taxon>Bacteria</taxon>
        <taxon>Thermotogati</taxon>
        <taxon>Thermotogota</taxon>
        <taxon>Thermotogae</taxon>
        <taxon>Petrotogales</taxon>
        <taxon>Petrotogaceae</taxon>
        <taxon>Marinitoga</taxon>
    </lineage>
</organism>
<sequence>MNNKDLLSKEERKKGAKSLLVIFAIMFSIYVVIWLAWNQYEKVLNEFKILPTLQIEKAKWINIYSKDKIIKTKIGNIEIKKIDETNFVIKYKDKMFNERAFRYFNVREKNDAILISFPSFYIRGIKNIVITDQGKVYKFYKVPTDLNDEYDMLFADFLLGNNKGIEISNIPDVFKNDIKGKNSIVVNSKYTKFFLDNIEKIYKLSDYMYLFVKNNDTSNFVEYYMVNAEEENREEKNYILRIFLVEK</sequence>
<keyword evidence="1" id="KW-0472">Membrane</keyword>
<name>A0ABY8PT49_9BACT</name>
<dbReference type="RefSeq" id="WP_281000548.1">
    <property type="nucleotide sequence ID" value="NZ_CP069362.1"/>
</dbReference>
<keyword evidence="1" id="KW-1133">Transmembrane helix</keyword>
<reference evidence="2 3" key="1">
    <citation type="submission" date="2021-02" db="EMBL/GenBank/DDBJ databases">
        <title>Characterization of Marinitoga sp. nov. str. BP5-C20A.</title>
        <authorList>
            <person name="Erauso G."/>
            <person name="Postec A."/>
        </authorList>
    </citation>
    <scope>NUCLEOTIDE SEQUENCE [LARGE SCALE GENOMIC DNA]</scope>
    <source>
        <strain evidence="2 3">BP5-C20A</strain>
    </source>
</reference>
<keyword evidence="1" id="KW-0812">Transmembrane</keyword>
<evidence type="ECO:0000313" key="3">
    <source>
        <dbReference type="Proteomes" id="UP001232493"/>
    </source>
</evidence>
<keyword evidence="3" id="KW-1185">Reference proteome</keyword>
<gene>
    <name evidence="2" type="ORF">JRV97_04345</name>
</gene>
<feature type="transmembrane region" description="Helical" evidence="1">
    <location>
        <begin position="20"/>
        <end position="37"/>
    </location>
</feature>
<proteinExistence type="predicted"/>
<dbReference type="Proteomes" id="UP001232493">
    <property type="component" value="Chromosome"/>
</dbReference>
<evidence type="ECO:0000256" key="1">
    <source>
        <dbReference type="SAM" id="Phobius"/>
    </source>
</evidence>
<protein>
    <submittedName>
        <fullName evidence="2">Uncharacterized protein</fullName>
    </submittedName>
</protein>
<accession>A0ABY8PT49</accession>
<evidence type="ECO:0000313" key="2">
    <source>
        <dbReference type="EMBL" id="WGS65784.1"/>
    </source>
</evidence>